<feature type="transmembrane region" description="Helical" evidence="1">
    <location>
        <begin position="6"/>
        <end position="23"/>
    </location>
</feature>
<feature type="transmembrane region" description="Helical" evidence="1">
    <location>
        <begin position="35"/>
        <end position="55"/>
    </location>
</feature>
<name>A0A4R5NRI6_LENBU</name>
<keyword evidence="1" id="KW-1133">Transmembrane helix</keyword>
<sequence length="59" mass="6579">MLIGIAIVFLIIGVTSVFIKLLGKRRTKPTIMQIILLLGLVILILAAIYITFVVLDIHY</sequence>
<evidence type="ECO:0000256" key="1">
    <source>
        <dbReference type="SAM" id="Phobius"/>
    </source>
</evidence>
<organism evidence="2 3">
    <name type="scientific">Lentilactobacillus buchneri DSM 20057</name>
    <dbReference type="NCBI Taxonomy" id="1423728"/>
    <lineage>
        <taxon>Bacteria</taxon>
        <taxon>Bacillati</taxon>
        <taxon>Bacillota</taxon>
        <taxon>Bacilli</taxon>
        <taxon>Lactobacillales</taxon>
        <taxon>Lactobacillaceae</taxon>
        <taxon>Lentilactobacillus</taxon>
    </lineage>
</organism>
<reference evidence="2 3" key="1">
    <citation type="journal article" date="2019" name="Appl. Microbiol. Biotechnol.">
        <title>Uncovering carbohydrate metabolism through a genotype-phenotype association study of 56 lactic acid bacteria genomes.</title>
        <authorList>
            <person name="Buron-Moles G."/>
            <person name="Chailyan A."/>
            <person name="Dolejs I."/>
            <person name="Forster J."/>
            <person name="Miks M.H."/>
        </authorList>
    </citation>
    <scope>NUCLEOTIDE SEQUENCE [LARGE SCALE GENOMIC DNA]</scope>
    <source>
        <strain evidence="2 3">ATCC 4005</strain>
    </source>
</reference>
<dbReference type="EMBL" id="PUFP01000025">
    <property type="protein sequence ID" value="TDG79614.1"/>
    <property type="molecule type" value="Genomic_DNA"/>
</dbReference>
<proteinExistence type="predicted"/>
<dbReference type="Proteomes" id="UP000295181">
    <property type="component" value="Unassembled WGS sequence"/>
</dbReference>
<accession>A0A4R5NRI6</accession>
<evidence type="ECO:0000313" key="2">
    <source>
        <dbReference type="EMBL" id="TDG79614.1"/>
    </source>
</evidence>
<keyword evidence="1" id="KW-0812">Transmembrane</keyword>
<gene>
    <name evidence="2" type="ORF">C5L32_002074</name>
</gene>
<comment type="caution">
    <text evidence="2">The sequence shown here is derived from an EMBL/GenBank/DDBJ whole genome shotgun (WGS) entry which is preliminary data.</text>
</comment>
<keyword evidence="1" id="KW-0472">Membrane</keyword>
<protein>
    <submittedName>
        <fullName evidence="2">Uncharacterized protein</fullName>
    </submittedName>
</protein>
<evidence type="ECO:0000313" key="3">
    <source>
        <dbReference type="Proteomes" id="UP000295181"/>
    </source>
</evidence>
<dbReference type="AlphaFoldDB" id="A0A4R5NRI6"/>